<dbReference type="RefSeq" id="WP_150964477.1">
    <property type="nucleotide sequence ID" value="NZ_VZZJ01000012.1"/>
</dbReference>
<evidence type="ECO:0000313" key="2">
    <source>
        <dbReference type="Proteomes" id="UP000441523"/>
    </source>
</evidence>
<accession>A0A6N6MUQ6</accession>
<keyword evidence="2" id="KW-1185">Reference proteome</keyword>
<gene>
    <name evidence="1" type="ORF">F6X51_14950</name>
</gene>
<dbReference type="Proteomes" id="UP000441523">
    <property type="component" value="Unassembled WGS sequence"/>
</dbReference>
<comment type="caution">
    <text evidence="1">The sequence shown here is derived from an EMBL/GenBank/DDBJ whole genome shotgun (WGS) entry which is preliminary data.</text>
</comment>
<protein>
    <submittedName>
        <fullName evidence="1">Uncharacterized protein</fullName>
    </submittedName>
</protein>
<sequence>MSVRRVVDGSADIVVLEGPCPVEDAETLAAFLLESPTSPVDLSACARMHTAVLQVLLRLQPMRRGTCGDPIAARCLAWPHSNEKNGQAAD</sequence>
<evidence type="ECO:0000313" key="1">
    <source>
        <dbReference type="EMBL" id="KAB1072587.1"/>
    </source>
</evidence>
<dbReference type="EMBL" id="VZZJ01000012">
    <property type="protein sequence ID" value="KAB1072587.1"/>
    <property type="molecule type" value="Genomic_DNA"/>
</dbReference>
<organism evidence="1 2">
    <name type="scientific">Methylobacterium planeticum</name>
    <dbReference type="NCBI Taxonomy" id="2615211"/>
    <lineage>
        <taxon>Bacteria</taxon>
        <taxon>Pseudomonadati</taxon>
        <taxon>Pseudomonadota</taxon>
        <taxon>Alphaproteobacteria</taxon>
        <taxon>Hyphomicrobiales</taxon>
        <taxon>Methylobacteriaceae</taxon>
        <taxon>Methylobacterium</taxon>
    </lineage>
</organism>
<proteinExistence type="predicted"/>
<name>A0A6N6MUQ6_9HYPH</name>
<dbReference type="AlphaFoldDB" id="A0A6N6MUQ6"/>
<reference evidence="1 2" key="1">
    <citation type="submission" date="2019-09" db="EMBL/GenBank/DDBJ databases">
        <title>YIM 132548 draft genome.</title>
        <authorList>
            <person name="Jiang L."/>
        </authorList>
    </citation>
    <scope>NUCLEOTIDE SEQUENCE [LARGE SCALE GENOMIC DNA]</scope>
    <source>
        <strain evidence="1 2">YIM 132548</strain>
    </source>
</reference>